<dbReference type="EMBL" id="AQPN01000145">
    <property type="protein sequence ID" value="EOR92657.1"/>
    <property type="molecule type" value="Genomic_DNA"/>
</dbReference>
<dbReference type="PANTHER" id="PTHR34387">
    <property type="entry name" value="SLR1258 PROTEIN"/>
    <property type="match status" value="1"/>
</dbReference>
<evidence type="ECO:0000313" key="2">
    <source>
        <dbReference type="EMBL" id="EOR92657.1"/>
    </source>
</evidence>
<dbReference type="Pfam" id="PF04402">
    <property type="entry name" value="SIMPL"/>
    <property type="match status" value="1"/>
</dbReference>
<dbReference type="AlphaFoldDB" id="R9GLH2"/>
<dbReference type="GO" id="GO:0006974">
    <property type="term" value="P:DNA damage response"/>
    <property type="evidence" value="ECO:0007669"/>
    <property type="project" value="TreeGrafter"/>
</dbReference>
<dbReference type="InterPro" id="IPR007497">
    <property type="entry name" value="SIMPL/DUF541"/>
</dbReference>
<evidence type="ECO:0000256" key="1">
    <source>
        <dbReference type="SAM" id="SignalP"/>
    </source>
</evidence>
<comment type="caution">
    <text evidence="2">The sequence shown here is derived from an EMBL/GenBank/DDBJ whole genome shotgun (WGS) entry which is preliminary data.</text>
</comment>
<name>R9GLH2_9SPHI</name>
<feature type="signal peptide" evidence="1">
    <location>
        <begin position="1"/>
        <end position="19"/>
    </location>
</feature>
<dbReference type="InterPro" id="IPR052022">
    <property type="entry name" value="26kDa_periplasmic_antigen"/>
</dbReference>
<keyword evidence="1" id="KW-0732">Signal</keyword>
<gene>
    <name evidence="2" type="ORF">ADIARSV_4169</name>
</gene>
<dbReference type="eggNOG" id="COG2968">
    <property type="taxonomic scope" value="Bacteria"/>
</dbReference>
<organism evidence="2 3">
    <name type="scientific">Arcticibacter svalbardensis MN12-7</name>
    <dbReference type="NCBI Taxonomy" id="1150600"/>
    <lineage>
        <taxon>Bacteria</taxon>
        <taxon>Pseudomonadati</taxon>
        <taxon>Bacteroidota</taxon>
        <taxon>Sphingobacteriia</taxon>
        <taxon>Sphingobacteriales</taxon>
        <taxon>Sphingobacteriaceae</taxon>
        <taxon>Arcticibacter</taxon>
    </lineage>
</organism>
<protein>
    <recommendedName>
        <fullName evidence="4">Outer membrane protein</fullName>
    </recommendedName>
</protein>
<reference evidence="2 3" key="1">
    <citation type="journal article" date="2013" name="Genome Announc.">
        <title>Draft Genome Sequence of Arcticibacter svalbardensis Strain MN12-7T, a Member of the Family Sphingobacteriaceae Isolated from an Arctic Soil Sample.</title>
        <authorList>
            <person name="Shivaji S."/>
            <person name="Ara S."/>
            <person name="Prasad S."/>
            <person name="Manasa B.P."/>
            <person name="Begum Z."/>
            <person name="Singh A."/>
            <person name="Kumar Pinnaka A."/>
        </authorList>
    </citation>
    <scope>NUCLEOTIDE SEQUENCE [LARGE SCALE GENOMIC DNA]</scope>
    <source>
        <strain evidence="2 3">MN12-7</strain>
    </source>
</reference>
<dbReference type="PATRIC" id="fig|1150600.3.peg.4127"/>
<dbReference type="Gene3D" id="3.30.110.170">
    <property type="entry name" value="Protein of unknown function (DUF541), domain 1"/>
    <property type="match status" value="1"/>
</dbReference>
<proteinExistence type="predicted"/>
<accession>R9GLH2</accession>
<feature type="chain" id="PRO_5004472161" description="Outer membrane protein" evidence="1">
    <location>
        <begin position="20"/>
        <end position="232"/>
    </location>
</feature>
<dbReference type="Proteomes" id="UP000014174">
    <property type="component" value="Unassembled WGS sequence"/>
</dbReference>
<dbReference type="OrthoDB" id="1242975at2"/>
<dbReference type="Gene3D" id="3.30.70.2970">
    <property type="entry name" value="Protein of unknown function (DUF541), domain 2"/>
    <property type="match status" value="1"/>
</dbReference>
<dbReference type="STRING" id="1150600.ADIARSV_4169"/>
<dbReference type="PANTHER" id="PTHR34387:SF1">
    <property type="entry name" value="PERIPLASMIC IMMUNOGENIC PROTEIN"/>
    <property type="match status" value="1"/>
</dbReference>
<evidence type="ECO:0008006" key="4">
    <source>
        <dbReference type="Google" id="ProtNLM"/>
    </source>
</evidence>
<keyword evidence="3" id="KW-1185">Reference proteome</keyword>
<sequence>MKKFILIALISIFASPLFSQTVDTRRKIEVNGTSEMEVTPDIIRISISLKEYLKDNNSKKKVEINDLETKLYNAVQAAGIPKENLTINNISGYNITWEKKKNPDFLVAKQYSLKVTDLNKYNQLMEALDPKSIQYTNIESYDYSGIEALKKELKIKALKLAKEKAGYLAEALNNKVGEPLEIQEINNESYPQPIYRMNMMMAKTADESSSPEIDFKKIKLNYQMRVVFELVK</sequence>
<dbReference type="RefSeq" id="WP_016197387.1">
    <property type="nucleotide sequence ID" value="NZ_AQPN01000145.1"/>
</dbReference>
<evidence type="ECO:0000313" key="3">
    <source>
        <dbReference type="Proteomes" id="UP000014174"/>
    </source>
</evidence>